<dbReference type="OrthoDB" id="2661955at2"/>
<evidence type="ECO:0000313" key="4">
    <source>
        <dbReference type="EMBL" id="KNB69803.1"/>
    </source>
</evidence>
<dbReference type="PROSITE" id="PS51257">
    <property type="entry name" value="PROKAR_LIPOPROTEIN"/>
    <property type="match status" value="1"/>
</dbReference>
<reference evidence="5" key="1">
    <citation type="submission" date="2015-07" db="EMBL/GenBank/DDBJ databases">
        <title>Genome sequencing project for genomic taxonomy and phylogenomics of Bacillus-like bacteria.</title>
        <authorList>
            <person name="Liu B."/>
            <person name="Wang J."/>
            <person name="Zhu Y."/>
            <person name="Liu G."/>
            <person name="Chen Q."/>
            <person name="Chen Z."/>
            <person name="Lan J."/>
            <person name="Che J."/>
            <person name="Ge C."/>
            <person name="Shi H."/>
            <person name="Pan Z."/>
            <person name="Liu X."/>
        </authorList>
    </citation>
    <scope>NUCLEOTIDE SEQUENCE [LARGE SCALE GENOMIC DNA]</scope>
    <source>
        <strain evidence="5">DSM 9887</strain>
    </source>
</reference>
<dbReference type="Proteomes" id="UP000036834">
    <property type="component" value="Unassembled WGS sequence"/>
</dbReference>
<dbReference type="EMBL" id="BJON01000009">
    <property type="protein sequence ID" value="GED68854.1"/>
    <property type="molecule type" value="Genomic_DNA"/>
</dbReference>
<dbReference type="InterPro" id="IPR015943">
    <property type="entry name" value="WD40/YVTN_repeat-like_dom_sf"/>
</dbReference>
<gene>
    <name evidence="4" type="ORF">ADS79_28590</name>
    <name evidence="3" type="ORF">BRE01_25560</name>
</gene>
<proteinExistence type="predicted"/>
<feature type="compositionally biased region" description="Basic and acidic residues" evidence="1">
    <location>
        <begin position="36"/>
        <end position="46"/>
    </location>
</feature>
<feature type="compositionally biased region" description="Low complexity" evidence="1">
    <location>
        <begin position="60"/>
        <end position="70"/>
    </location>
</feature>
<feature type="region of interest" description="Disordered" evidence="1">
    <location>
        <begin position="36"/>
        <end position="74"/>
    </location>
</feature>
<dbReference type="STRING" id="54915.ADS79_28590"/>
<keyword evidence="2" id="KW-0732">Signal</keyword>
<name>A0A0K9YM36_9BACL</name>
<dbReference type="Gene3D" id="2.130.10.10">
    <property type="entry name" value="YVTN repeat-like/Quinoprotein amine dehydrogenase"/>
    <property type="match status" value="1"/>
</dbReference>
<evidence type="ECO:0000313" key="5">
    <source>
        <dbReference type="Proteomes" id="UP000036834"/>
    </source>
</evidence>
<dbReference type="PANTHER" id="PTHR47199:SF2">
    <property type="entry name" value="PHOTOSYSTEM II STABILITY_ASSEMBLY FACTOR HCF136, CHLOROPLASTIC"/>
    <property type="match status" value="1"/>
</dbReference>
<dbReference type="RefSeq" id="WP_049741839.1">
    <property type="nucleotide sequence ID" value="NZ_BJON01000009.1"/>
</dbReference>
<evidence type="ECO:0008006" key="7">
    <source>
        <dbReference type="Google" id="ProtNLM"/>
    </source>
</evidence>
<dbReference type="Proteomes" id="UP000319578">
    <property type="component" value="Unassembled WGS sequence"/>
</dbReference>
<dbReference type="EMBL" id="LGIQ01000011">
    <property type="protein sequence ID" value="KNB69803.1"/>
    <property type="molecule type" value="Genomic_DNA"/>
</dbReference>
<evidence type="ECO:0000256" key="2">
    <source>
        <dbReference type="SAM" id="SignalP"/>
    </source>
</evidence>
<comment type="caution">
    <text evidence="4">The sequence shown here is derived from an EMBL/GenBank/DDBJ whole genome shotgun (WGS) entry which is preliminary data.</text>
</comment>
<protein>
    <recommendedName>
        <fullName evidence="7">Photosynthesis system II assembly factor Ycf48/Hcf136-like domain-containing protein</fullName>
    </recommendedName>
</protein>
<dbReference type="PATRIC" id="fig|54915.3.peg.4926"/>
<dbReference type="PANTHER" id="PTHR47199">
    <property type="entry name" value="PHOTOSYSTEM II STABILITY/ASSEMBLY FACTOR HCF136, CHLOROPLASTIC"/>
    <property type="match status" value="1"/>
</dbReference>
<accession>A0A0K9YM36</accession>
<evidence type="ECO:0000313" key="6">
    <source>
        <dbReference type="Proteomes" id="UP000319578"/>
    </source>
</evidence>
<evidence type="ECO:0000256" key="1">
    <source>
        <dbReference type="SAM" id="MobiDB-lite"/>
    </source>
</evidence>
<feature type="chain" id="PRO_5038988731" description="Photosynthesis system II assembly factor Ycf48/Hcf136-like domain-containing protein" evidence="2">
    <location>
        <begin position="27"/>
        <end position="409"/>
    </location>
</feature>
<dbReference type="AlphaFoldDB" id="A0A0K9YM36"/>
<evidence type="ECO:0000313" key="3">
    <source>
        <dbReference type="EMBL" id="GED68854.1"/>
    </source>
</evidence>
<reference evidence="4" key="2">
    <citation type="submission" date="2015-07" db="EMBL/GenBank/DDBJ databases">
        <title>MeaNS - Measles Nucleotide Surveillance Program.</title>
        <authorList>
            <person name="Tran T."/>
            <person name="Druce J."/>
        </authorList>
    </citation>
    <scope>NUCLEOTIDE SEQUENCE</scope>
    <source>
        <strain evidence="4">DSM 9887</strain>
    </source>
</reference>
<dbReference type="SUPFAM" id="SSF110296">
    <property type="entry name" value="Oligoxyloglucan reducing end-specific cellobiohydrolase"/>
    <property type="match status" value="2"/>
</dbReference>
<organism evidence="4 5">
    <name type="scientific">Brevibacillus reuszeri</name>
    <dbReference type="NCBI Taxonomy" id="54915"/>
    <lineage>
        <taxon>Bacteria</taxon>
        <taxon>Bacillati</taxon>
        <taxon>Bacillota</taxon>
        <taxon>Bacilli</taxon>
        <taxon>Bacillales</taxon>
        <taxon>Paenibacillaceae</taxon>
        <taxon>Brevibacillus</taxon>
    </lineage>
</organism>
<feature type="signal peptide" evidence="2">
    <location>
        <begin position="1"/>
        <end position="26"/>
    </location>
</feature>
<keyword evidence="6" id="KW-1185">Reference proteome</keyword>
<reference evidence="3 6" key="3">
    <citation type="submission" date="2019-06" db="EMBL/GenBank/DDBJ databases">
        <title>Whole genome shotgun sequence of Brevibacillus reuszeri NBRC 15719.</title>
        <authorList>
            <person name="Hosoyama A."/>
            <person name="Uohara A."/>
            <person name="Ohji S."/>
            <person name="Ichikawa N."/>
        </authorList>
    </citation>
    <scope>NUCLEOTIDE SEQUENCE [LARGE SCALE GENOMIC DNA]</scope>
    <source>
        <strain evidence="3 6">NBRC 15719</strain>
    </source>
</reference>
<sequence>MKKKMISGISVVLGLSISILTGCQQAGDSVKAPIEHENQSASHEESTNGQQTTTPPPPSSSASAPVNPAPEKTSLGKVTAVRIADFQSGWIGGDGWIAKTEDGGSRWNLQYEPKGTVKQLFALSNRQAWAVVAKNAETQNELSLIRTEDEGKHWTVVGEMPTHDFLHFVSDQEAFNGRWRTTNGGKTWTKLPVPPNMIGEPYFHDRAVGWAVTKGQDAFQVQRTIDGGKSWSVVMKKKTAAPVNGVLIRSAGPQDAWIECIGDTGMTQTSYSLFHTPDGGKTWQTVIAKSTAGAGPAPGFPMDYQNGPDIGGSSPGPLYVINSKEAFMGAQCMACDKPNTIGWTLDGGKTLGKGTVSLEGYGEELLAFADAKHGWWFVTDHEKPSMMYATSDGGKHWNLVHTFEPPKKQ</sequence>